<keyword evidence="2" id="KW-0812">Transmembrane</keyword>
<feature type="transmembrane region" description="Helical" evidence="2">
    <location>
        <begin position="374"/>
        <end position="394"/>
    </location>
</feature>
<feature type="region of interest" description="Disordered" evidence="1">
    <location>
        <begin position="403"/>
        <end position="434"/>
    </location>
</feature>
<dbReference type="AlphaFoldDB" id="A0AAD7EU47"/>
<evidence type="ECO:0000256" key="1">
    <source>
        <dbReference type="SAM" id="MobiDB-lite"/>
    </source>
</evidence>
<dbReference type="EMBL" id="JARIHO010000014">
    <property type="protein sequence ID" value="KAJ7350422.1"/>
    <property type="molecule type" value="Genomic_DNA"/>
</dbReference>
<organism evidence="3 4">
    <name type="scientific">Mycena albidolilacea</name>
    <dbReference type="NCBI Taxonomy" id="1033008"/>
    <lineage>
        <taxon>Eukaryota</taxon>
        <taxon>Fungi</taxon>
        <taxon>Dikarya</taxon>
        <taxon>Basidiomycota</taxon>
        <taxon>Agaricomycotina</taxon>
        <taxon>Agaricomycetes</taxon>
        <taxon>Agaricomycetidae</taxon>
        <taxon>Agaricales</taxon>
        <taxon>Marasmiineae</taxon>
        <taxon>Mycenaceae</taxon>
        <taxon>Mycena</taxon>
    </lineage>
</organism>
<feature type="region of interest" description="Disordered" evidence="1">
    <location>
        <begin position="12"/>
        <end position="41"/>
    </location>
</feature>
<evidence type="ECO:0000313" key="3">
    <source>
        <dbReference type="EMBL" id="KAJ7350422.1"/>
    </source>
</evidence>
<dbReference type="Proteomes" id="UP001218218">
    <property type="component" value="Unassembled WGS sequence"/>
</dbReference>
<accession>A0AAD7EU47</accession>
<evidence type="ECO:0000313" key="4">
    <source>
        <dbReference type="Proteomes" id="UP001218218"/>
    </source>
</evidence>
<reference evidence="3" key="1">
    <citation type="submission" date="2023-03" db="EMBL/GenBank/DDBJ databases">
        <title>Massive genome expansion in bonnet fungi (Mycena s.s.) driven by repeated elements and novel gene families across ecological guilds.</title>
        <authorList>
            <consortium name="Lawrence Berkeley National Laboratory"/>
            <person name="Harder C.B."/>
            <person name="Miyauchi S."/>
            <person name="Viragh M."/>
            <person name="Kuo A."/>
            <person name="Thoen E."/>
            <person name="Andreopoulos B."/>
            <person name="Lu D."/>
            <person name="Skrede I."/>
            <person name="Drula E."/>
            <person name="Henrissat B."/>
            <person name="Morin E."/>
            <person name="Kohler A."/>
            <person name="Barry K."/>
            <person name="LaButti K."/>
            <person name="Morin E."/>
            <person name="Salamov A."/>
            <person name="Lipzen A."/>
            <person name="Mereny Z."/>
            <person name="Hegedus B."/>
            <person name="Baldrian P."/>
            <person name="Stursova M."/>
            <person name="Weitz H."/>
            <person name="Taylor A."/>
            <person name="Grigoriev I.V."/>
            <person name="Nagy L.G."/>
            <person name="Martin F."/>
            <person name="Kauserud H."/>
        </authorList>
    </citation>
    <scope>NUCLEOTIDE SEQUENCE</scope>
    <source>
        <strain evidence="3">CBHHK002</strain>
    </source>
</reference>
<protein>
    <submittedName>
        <fullName evidence="3">Uncharacterized protein</fullName>
    </submittedName>
</protein>
<comment type="caution">
    <text evidence="3">The sequence shown here is derived from an EMBL/GenBank/DDBJ whole genome shotgun (WGS) entry which is preliminary data.</text>
</comment>
<keyword evidence="2" id="KW-0472">Membrane</keyword>
<sequence length="461" mass="50527">MKIMPRYYLSTPPASPGKYPPAETQTIELPPDATTNEPEKAAPPKLAIKTSQMHSSFESLACATRLSSDTGGDLIILEPSIVLTPELLAVGEMVAAMKRVVGVLGTTFDSLGEQTERVATWAPTLKAAEHIKKLRSELAHVILQSEAQAQEVKNLLDQAVKQTLSDEMKAHIRARVASEVKERVTHQLNAQIPEHLHQQIKSHKRQILEVQRSLHNSEARQHNSALGSAVLTAELRPLLRPLPSAEQSPMPGSLPPTPLPISREASLNEAAPTASPLFPRDLKALFALRSEEAETLVKEYGLGEHAAPASPIAVVAPTAESDARERNLNRFMAHIGIVGYQIHAFPDSASILDDAPPPITAVVRRTLLSKFTTVFLGTLVVSIAVALLCFQVPFTLTEARIGSDGTFHNTRPEEIEPKTPEADERATRLANQSPRQSVARRTYNYCTFMKHTSRNARHWHA</sequence>
<feature type="compositionally biased region" description="Basic and acidic residues" evidence="1">
    <location>
        <begin position="410"/>
        <end position="427"/>
    </location>
</feature>
<evidence type="ECO:0000256" key="2">
    <source>
        <dbReference type="SAM" id="Phobius"/>
    </source>
</evidence>
<name>A0AAD7EU47_9AGAR</name>
<proteinExistence type="predicted"/>
<gene>
    <name evidence="3" type="ORF">DFH08DRAFT_958101</name>
</gene>
<keyword evidence="2" id="KW-1133">Transmembrane helix</keyword>
<keyword evidence="4" id="KW-1185">Reference proteome</keyword>